<gene>
    <name evidence="1" type="ORF">J5N97_022287</name>
</gene>
<dbReference type="AlphaFoldDB" id="A0A9D5CAX8"/>
<name>A0A9D5CAX8_9LILI</name>
<reference evidence="1" key="2">
    <citation type="journal article" date="2022" name="Hortic Res">
        <title>The genome of Dioscorea zingiberensis sheds light on the biosynthesis, origin and evolution of the medicinally important diosgenin saponins.</title>
        <authorList>
            <person name="Li Y."/>
            <person name="Tan C."/>
            <person name="Li Z."/>
            <person name="Guo J."/>
            <person name="Li S."/>
            <person name="Chen X."/>
            <person name="Wang C."/>
            <person name="Dai X."/>
            <person name="Yang H."/>
            <person name="Song W."/>
            <person name="Hou L."/>
            <person name="Xu J."/>
            <person name="Tong Z."/>
            <person name="Xu A."/>
            <person name="Yuan X."/>
            <person name="Wang W."/>
            <person name="Yang Q."/>
            <person name="Chen L."/>
            <person name="Sun Z."/>
            <person name="Wang K."/>
            <person name="Pan B."/>
            <person name="Chen J."/>
            <person name="Bao Y."/>
            <person name="Liu F."/>
            <person name="Qi X."/>
            <person name="Gang D.R."/>
            <person name="Wen J."/>
            <person name="Li J."/>
        </authorList>
    </citation>
    <scope>NUCLEOTIDE SEQUENCE</scope>
    <source>
        <strain evidence="1">Dzin_1.0</strain>
    </source>
</reference>
<organism evidence="1 2">
    <name type="scientific">Dioscorea zingiberensis</name>
    <dbReference type="NCBI Taxonomy" id="325984"/>
    <lineage>
        <taxon>Eukaryota</taxon>
        <taxon>Viridiplantae</taxon>
        <taxon>Streptophyta</taxon>
        <taxon>Embryophyta</taxon>
        <taxon>Tracheophyta</taxon>
        <taxon>Spermatophyta</taxon>
        <taxon>Magnoliopsida</taxon>
        <taxon>Liliopsida</taxon>
        <taxon>Dioscoreales</taxon>
        <taxon>Dioscoreaceae</taxon>
        <taxon>Dioscorea</taxon>
    </lineage>
</organism>
<proteinExistence type="predicted"/>
<sequence length="98" mass="10938">MPVPLWLSSEGYIKKKRKDPVTQTAFGLLGRQAECEPNGLSEPDNTQLIAFHQRWSQILRGSLAHELAFSNSINRLFDLMGPQALNSSESAVWIQLSA</sequence>
<comment type="caution">
    <text evidence="1">The sequence shown here is derived from an EMBL/GenBank/DDBJ whole genome shotgun (WGS) entry which is preliminary data.</text>
</comment>
<dbReference type="Proteomes" id="UP001085076">
    <property type="component" value="Miscellaneous, Linkage group lg06"/>
</dbReference>
<keyword evidence="2" id="KW-1185">Reference proteome</keyword>
<reference evidence="1" key="1">
    <citation type="submission" date="2021-03" db="EMBL/GenBank/DDBJ databases">
        <authorList>
            <person name="Li Z."/>
            <person name="Yang C."/>
        </authorList>
    </citation>
    <scope>NUCLEOTIDE SEQUENCE</scope>
    <source>
        <strain evidence="1">Dzin_1.0</strain>
        <tissue evidence="1">Leaf</tissue>
    </source>
</reference>
<accession>A0A9D5CAX8</accession>
<evidence type="ECO:0000313" key="2">
    <source>
        <dbReference type="Proteomes" id="UP001085076"/>
    </source>
</evidence>
<evidence type="ECO:0000313" key="1">
    <source>
        <dbReference type="EMBL" id="KAJ0969410.1"/>
    </source>
</evidence>
<dbReference type="EMBL" id="JAGGNH010000006">
    <property type="protein sequence ID" value="KAJ0969410.1"/>
    <property type="molecule type" value="Genomic_DNA"/>
</dbReference>
<protein>
    <submittedName>
        <fullName evidence="1">Uncharacterized protein</fullName>
    </submittedName>
</protein>